<sequence length="179" mass="20111">MAEFLNKAVKLVLVAGPKLRVGKAQKVFVELADAFGYPIAIMPSGKRLVPEHHPHFFGTYWGVMCTSYCGEIVESADAYVFVGPIFNDYSSVGYSSLIKKETSVIVQPKHVTIGNGPLLDWIFMVDFLTALAKELKKSITANENYRRIFVHPGIALERENNEPLRDNMLFKDVQLSKEM</sequence>
<keyword evidence="2" id="KW-1185">Reference proteome</keyword>
<protein>
    <submittedName>
        <fullName evidence="1">Uncharacterized protein</fullName>
    </submittedName>
</protein>
<gene>
    <name evidence="1" type="ORF">Vadar_008133</name>
</gene>
<reference evidence="1 2" key="1">
    <citation type="journal article" date="2021" name="Hortic Res">
        <title>High-quality reference genome and annotation aids understanding of berry development for evergreen blueberry (Vaccinium darrowii).</title>
        <authorList>
            <person name="Yu J."/>
            <person name="Hulse-Kemp A.M."/>
            <person name="Babiker E."/>
            <person name="Staton M."/>
        </authorList>
    </citation>
    <scope>NUCLEOTIDE SEQUENCE [LARGE SCALE GENOMIC DNA]</scope>
    <source>
        <strain evidence="2">cv. NJ 8807/NJ 8810</strain>
        <tissue evidence="1">Young leaf</tissue>
    </source>
</reference>
<dbReference type="Proteomes" id="UP000828048">
    <property type="component" value="Chromosome 8"/>
</dbReference>
<organism evidence="1 2">
    <name type="scientific">Vaccinium darrowii</name>
    <dbReference type="NCBI Taxonomy" id="229202"/>
    <lineage>
        <taxon>Eukaryota</taxon>
        <taxon>Viridiplantae</taxon>
        <taxon>Streptophyta</taxon>
        <taxon>Embryophyta</taxon>
        <taxon>Tracheophyta</taxon>
        <taxon>Spermatophyta</taxon>
        <taxon>Magnoliopsida</taxon>
        <taxon>eudicotyledons</taxon>
        <taxon>Gunneridae</taxon>
        <taxon>Pentapetalae</taxon>
        <taxon>asterids</taxon>
        <taxon>Ericales</taxon>
        <taxon>Ericaceae</taxon>
        <taxon>Vaccinioideae</taxon>
        <taxon>Vaccinieae</taxon>
        <taxon>Vaccinium</taxon>
    </lineage>
</organism>
<name>A0ACB7YCC3_9ERIC</name>
<evidence type="ECO:0000313" key="2">
    <source>
        <dbReference type="Proteomes" id="UP000828048"/>
    </source>
</evidence>
<proteinExistence type="predicted"/>
<comment type="caution">
    <text evidence="1">The sequence shown here is derived from an EMBL/GenBank/DDBJ whole genome shotgun (WGS) entry which is preliminary data.</text>
</comment>
<accession>A0ACB7YCC3</accession>
<evidence type="ECO:0000313" key="1">
    <source>
        <dbReference type="EMBL" id="KAH7851171.1"/>
    </source>
</evidence>
<dbReference type="EMBL" id="CM037158">
    <property type="protein sequence ID" value="KAH7851171.1"/>
    <property type="molecule type" value="Genomic_DNA"/>
</dbReference>